<proteinExistence type="predicted"/>
<organism evidence="1 2">
    <name type="scientific">Legionella shakespearei DSM 23087</name>
    <dbReference type="NCBI Taxonomy" id="1122169"/>
    <lineage>
        <taxon>Bacteria</taxon>
        <taxon>Pseudomonadati</taxon>
        <taxon>Pseudomonadota</taxon>
        <taxon>Gammaproteobacteria</taxon>
        <taxon>Legionellales</taxon>
        <taxon>Legionellaceae</taxon>
        <taxon>Legionella</taxon>
    </lineage>
</organism>
<dbReference type="SUPFAM" id="SSF56059">
    <property type="entry name" value="Glutathione synthetase ATP-binding domain-like"/>
    <property type="match status" value="1"/>
</dbReference>
<dbReference type="GO" id="GO:0016874">
    <property type="term" value="F:ligase activity"/>
    <property type="evidence" value="ECO:0007669"/>
    <property type="project" value="UniProtKB-KW"/>
</dbReference>
<dbReference type="RefSeq" id="WP_018578165.1">
    <property type="nucleotide sequence ID" value="NZ_KB892426.1"/>
</dbReference>
<dbReference type="AlphaFoldDB" id="A0A0W0YUH3"/>
<reference evidence="1 2" key="1">
    <citation type="submission" date="2015-11" db="EMBL/GenBank/DDBJ databases">
        <title>Genomic analysis of 38 Legionella species identifies large and diverse effector repertoires.</title>
        <authorList>
            <person name="Burstein D."/>
            <person name="Amaro F."/>
            <person name="Zusman T."/>
            <person name="Lifshitz Z."/>
            <person name="Cohen O."/>
            <person name="Gilbert J.A."/>
            <person name="Pupko T."/>
            <person name="Shuman H.A."/>
            <person name="Segal G."/>
        </authorList>
    </citation>
    <scope>NUCLEOTIDE SEQUENCE [LARGE SCALE GENOMIC DNA]</scope>
    <source>
        <strain evidence="1 2">ATCC 49655</strain>
    </source>
</reference>
<dbReference type="OrthoDB" id="3373978at2"/>
<dbReference type="PANTHER" id="PTHR39217:SF1">
    <property type="entry name" value="GLUTATHIONE SYNTHETASE"/>
    <property type="match status" value="1"/>
</dbReference>
<dbReference type="STRING" id="1122169.Lsha_1587"/>
<dbReference type="Proteomes" id="UP000054600">
    <property type="component" value="Unassembled WGS sequence"/>
</dbReference>
<dbReference type="EC" id="6.3.3.5" evidence="1"/>
<dbReference type="PATRIC" id="fig|1122169.6.peg.1828"/>
<gene>
    <name evidence="1" type="primary">dcsG</name>
    <name evidence="1" type="ORF">Lsha_1587</name>
</gene>
<name>A0A0W0YUH3_9GAMM</name>
<evidence type="ECO:0000313" key="2">
    <source>
        <dbReference type="Proteomes" id="UP000054600"/>
    </source>
</evidence>
<keyword evidence="2" id="KW-1185">Reference proteome</keyword>
<protein>
    <submittedName>
        <fullName evidence="1">Cycloserine biosynthesis protein DcsG</fullName>
        <ecNumber evidence="1">6.3.3.5</ecNumber>
    </submittedName>
</protein>
<evidence type="ECO:0000313" key="1">
    <source>
        <dbReference type="EMBL" id="KTD60491.1"/>
    </source>
</evidence>
<dbReference type="eggNOG" id="COG0189">
    <property type="taxonomic scope" value="Bacteria"/>
</dbReference>
<dbReference type="Gene3D" id="3.30.470.20">
    <property type="entry name" value="ATP-grasp fold, B domain"/>
    <property type="match status" value="1"/>
</dbReference>
<dbReference type="InterPro" id="IPR053191">
    <property type="entry name" value="DcsG_Biosynth_Enzyme"/>
</dbReference>
<sequence>MPSPHYDIVLLTQKEYVNPHHVEAYIDNILTEDRLLTAALEQKGFKVARTSWDDSQFDWSNADFALFRATWDYFHRFNEFHHWLNNQKDQIHFINPYSVIQWNMDKHYLGDLRAKGVNIPPTVFLEKGELSSLKDRVLQTGWNKAILKPAIAGAARHTYLLDAASADQYQDVFQQLISSESMLLQEFQEQIVSKGEVSFMVFGGKYSHAVLKKVKSGDFRVQDDFGGTLHDYTASKEEREFVEHAIAQCDVLPVYARADVMWDNQGKLCLSELEMIEPELWFRREEHSAKAMAEAVSAYMAQVK</sequence>
<dbReference type="EMBL" id="LNYW01000044">
    <property type="protein sequence ID" value="KTD60491.1"/>
    <property type="molecule type" value="Genomic_DNA"/>
</dbReference>
<dbReference type="PANTHER" id="PTHR39217">
    <property type="match status" value="1"/>
</dbReference>
<comment type="caution">
    <text evidence="1">The sequence shown here is derived from an EMBL/GenBank/DDBJ whole genome shotgun (WGS) entry which is preliminary data.</text>
</comment>
<keyword evidence="1" id="KW-0436">Ligase</keyword>
<accession>A0A0W0YUH3</accession>